<reference evidence="2 3" key="1">
    <citation type="submission" date="2016-11" db="EMBL/GenBank/DDBJ databases">
        <authorList>
            <person name="Jaros S."/>
            <person name="Januszkiewicz K."/>
            <person name="Wedrychowicz H."/>
        </authorList>
    </citation>
    <scope>NUCLEOTIDE SEQUENCE [LARGE SCALE GENOMIC DNA]</scope>
    <source>
        <strain evidence="2 3">DSM 15929</strain>
    </source>
</reference>
<keyword evidence="1" id="KW-1133">Transmembrane helix</keyword>
<feature type="transmembrane region" description="Helical" evidence="1">
    <location>
        <begin position="5"/>
        <end position="22"/>
    </location>
</feature>
<dbReference type="AlphaFoldDB" id="A0A1M7B025"/>
<proteinExistence type="predicted"/>
<evidence type="ECO:0008006" key="4">
    <source>
        <dbReference type="Google" id="ProtNLM"/>
    </source>
</evidence>
<keyword evidence="1" id="KW-0812">Transmembrane</keyword>
<organism evidence="2 3">
    <name type="scientific">Anaerocolumna jejuensis DSM 15929</name>
    <dbReference type="NCBI Taxonomy" id="1121322"/>
    <lineage>
        <taxon>Bacteria</taxon>
        <taxon>Bacillati</taxon>
        <taxon>Bacillota</taxon>
        <taxon>Clostridia</taxon>
        <taxon>Lachnospirales</taxon>
        <taxon>Lachnospiraceae</taxon>
        <taxon>Anaerocolumna</taxon>
    </lineage>
</organism>
<sequence length="840" mass="95279">MLKHIYRSIILLFIFMGALYYFSKDIEEEINQAQGTVAMGKTSFPVIMIRQDGKECNLLHGYSGNLDASLVREAVTPLDSNQSFDLLIDGKENEVKRVIYELRDTANNSLLSTDTINALEKEGDYKTAHIKLKTELTAGKEYAVKVTLVTSKSKKMNFYTRVKKVDNSYLTEKLDFIMNFHNSIMDKKKASDIIAYLEPDSSADSTSLAHVDIRSSFDLITWGSLNPEVVGPVIPTIDEINSDTASVTLNYSIKAKTESGEELYQVKEFYRVRYTNTRMYLLNYDRTMESYFDLKLTSLAKSQFKLGITTDPDIAYITDSKNSKLAFARMGELWYYNLTENKMARVFSFRQDDTDYIRDIYGEHDVQILKMDDDGNIDFMVYGYMNRGAYEGSVGMIFYRYYSGENRIEELLYIPMNITYQLLKEELDGFSYVNNQQIFYFILNNKIYSYNLITDNMDVIAENVKKENYIVDVSKHYIAWENAQEKKDVTEITILDLETGRKDSLKAPDGGIINLLGKIDDNLIYGYGKSNAYTTTPDGTLLTLLYKIQISDKDKKVLKEYKKSGYYVTGASTQGNIITLKREKKGAGGDYESAADDYILNRVTESYQVFRVTERVTEKTLTEYYVSLPGSFTMDKLPALSKTRNTIITQDTTLRLKDSILTLPPYIVYARGEVTGSYDSAGEAVKEAYDLAGAVVSDSQQVVWERGIRSSQLSLSGISPIYGHGDSLRACTTMLSSYKKGYEDTNSKENTLSAMLKEKLGGSYLNISGVTLDQALYYLNRNQPVIGMKSKNQAVLIVGYDMYNITVIDPDLGRTMKIGLNDAGKMFDNAGDMFFTYLPE</sequence>
<evidence type="ECO:0000256" key="1">
    <source>
        <dbReference type="SAM" id="Phobius"/>
    </source>
</evidence>
<gene>
    <name evidence="2" type="ORF">SAMN02745136_05001</name>
</gene>
<dbReference type="EMBL" id="FRAC01000034">
    <property type="protein sequence ID" value="SHL48304.1"/>
    <property type="molecule type" value="Genomic_DNA"/>
</dbReference>
<keyword evidence="3" id="KW-1185">Reference proteome</keyword>
<dbReference type="Proteomes" id="UP000184386">
    <property type="component" value="Unassembled WGS sequence"/>
</dbReference>
<keyword evidence="1" id="KW-0472">Membrane</keyword>
<protein>
    <recommendedName>
        <fullName evidence="4">Peptidase_C39 like family protein</fullName>
    </recommendedName>
</protein>
<dbReference type="RefSeq" id="WP_073279913.1">
    <property type="nucleotide sequence ID" value="NZ_FRAC01000034.1"/>
</dbReference>
<dbReference type="OrthoDB" id="1761263at2"/>
<accession>A0A1M7B025</accession>
<evidence type="ECO:0000313" key="3">
    <source>
        <dbReference type="Proteomes" id="UP000184386"/>
    </source>
</evidence>
<name>A0A1M7B025_9FIRM</name>
<dbReference type="STRING" id="1121322.SAMN02745136_05001"/>
<evidence type="ECO:0000313" key="2">
    <source>
        <dbReference type="EMBL" id="SHL48304.1"/>
    </source>
</evidence>